<organism evidence="1">
    <name type="scientific">Sesamum radiatum</name>
    <name type="common">Black benniseed</name>
    <dbReference type="NCBI Taxonomy" id="300843"/>
    <lineage>
        <taxon>Eukaryota</taxon>
        <taxon>Viridiplantae</taxon>
        <taxon>Streptophyta</taxon>
        <taxon>Embryophyta</taxon>
        <taxon>Tracheophyta</taxon>
        <taxon>Spermatophyta</taxon>
        <taxon>Magnoliopsida</taxon>
        <taxon>eudicotyledons</taxon>
        <taxon>Gunneridae</taxon>
        <taxon>Pentapetalae</taxon>
        <taxon>asterids</taxon>
        <taxon>lamiids</taxon>
        <taxon>Lamiales</taxon>
        <taxon>Pedaliaceae</taxon>
        <taxon>Sesamum</taxon>
    </lineage>
</organism>
<accession>A0AAW2JIH6</accession>
<dbReference type="EMBL" id="JACGWJ010000274">
    <property type="protein sequence ID" value="KAL0293733.1"/>
    <property type="molecule type" value="Genomic_DNA"/>
</dbReference>
<sequence>MEEAVAEEKKKGEEKRKLAYRVGESSRSIKREPVVQFLQEVGTFHEVVLLLGEVIGRGSVDLWVSIEVRSSTVHLLCFLLDQVGELDRVTTGGQLSLRVALLVGGDMWDSVGDEMLYQKFVITAEVEDTYLGIVPVRLRVQAGVRPKGPKVKAVLGVVAKELIEAEAGAGAGALVTEIVTTLLVRV</sequence>
<evidence type="ECO:0000313" key="1">
    <source>
        <dbReference type="EMBL" id="KAL0293733.1"/>
    </source>
</evidence>
<gene>
    <name evidence="1" type="ORF">Sradi_6921800</name>
</gene>
<name>A0AAW2JIH6_SESRA</name>
<reference evidence="1" key="2">
    <citation type="journal article" date="2024" name="Plant">
        <title>Genomic evolution and insights into agronomic trait innovations of Sesamum species.</title>
        <authorList>
            <person name="Miao H."/>
            <person name="Wang L."/>
            <person name="Qu L."/>
            <person name="Liu H."/>
            <person name="Sun Y."/>
            <person name="Le M."/>
            <person name="Wang Q."/>
            <person name="Wei S."/>
            <person name="Zheng Y."/>
            <person name="Lin W."/>
            <person name="Duan Y."/>
            <person name="Cao H."/>
            <person name="Xiong S."/>
            <person name="Wang X."/>
            <person name="Wei L."/>
            <person name="Li C."/>
            <person name="Ma Q."/>
            <person name="Ju M."/>
            <person name="Zhao R."/>
            <person name="Li G."/>
            <person name="Mu C."/>
            <person name="Tian Q."/>
            <person name="Mei H."/>
            <person name="Zhang T."/>
            <person name="Gao T."/>
            <person name="Zhang H."/>
        </authorList>
    </citation>
    <scope>NUCLEOTIDE SEQUENCE</scope>
    <source>
        <strain evidence="1">G02</strain>
    </source>
</reference>
<dbReference type="AlphaFoldDB" id="A0AAW2JIH6"/>
<comment type="caution">
    <text evidence="1">The sequence shown here is derived from an EMBL/GenBank/DDBJ whole genome shotgun (WGS) entry which is preliminary data.</text>
</comment>
<reference evidence="1" key="1">
    <citation type="submission" date="2020-06" db="EMBL/GenBank/DDBJ databases">
        <authorList>
            <person name="Li T."/>
            <person name="Hu X."/>
            <person name="Zhang T."/>
            <person name="Song X."/>
            <person name="Zhang H."/>
            <person name="Dai N."/>
            <person name="Sheng W."/>
            <person name="Hou X."/>
            <person name="Wei L."/>
        </authorList>
    </citation>
    <scope>NUCLEOTIDE SEQUENCE</scope>
    <source>
        <strain evidence="1">G02</strain>
        <tissue evidence="1">Leaf</tissue>
    </source>
</reference>
<proteinExistence type="predicted"/>
<protein>
    <submittedName>
        <fullName evidence="1">Uncharacterized protein</fullName>
    </submittedName>
</protein>